<evidence type="ECO:0000256" key="1">
    <source>
        <dbReference type="SAM" id="MobiDB-lite"/>
    </source>
</evidence>
<dbReference type="Proteomes" id="UP000248889">
    <property type="component" value="Unassembled WGS sequence"/>
</dbReference>
<dbReference type="InterPro" id="IPR021235">
    <property type="entry name" value="DUF2637"/>
</dbReference>
<name>A0A2X0I9H0_9ACTN</name>
<evidence type="ECO:0000256" key="2">
    <source>
        <dbReference type="SAM" id="Phobius"/>
    </source>
</evidence>
<comment type="caution">
    <text evidence="3">The sequence shown here is derived from an EMBL/GenBank/DDBJ whole genome shotgun (WGS) entry which is preliminary data.</text>
</comment>
<protein>
    <recommendedName>
        <fullName evidence="5">DUF2637 domain-containing protein</fullName>
    </recommendedName>
</protein>
<organism evidence="3 4">
    <name type="scientific">Streptacidiphilus pinicola</name>
    <dbReference type="NCBI Taxonomy" id="2219663"/>
    <lineage>
        <taxon>Bacteria</taxon>
        <taxon>Bacillati</taxon>
        <taxon>Actinomycetota</taxon>
        <taxon>Actinomycetes</taxon>
        <taxon>Kitasatosporales</taxon>
        <taxon>Streptomycetaceae</taxon>
        <taxon>Streptacidiphilus</taxon>
    </lineage>
</organism>
<evidence type="ECO:0008006" key="5">
    <source>
        <dbReference type="Google" id="ProtNLM"/>
    </source>
</evidence>
<keyword evidence="2" id="KW-1133">Transmembrane helix</keyword>
<sequence length="447" mass="47942">MGSSRQDENKDASKGDGMNPRQLSRGQQALAVIVVAGTVAISLIGFVGSYDAVLRLAQRNGFGWFSYLLPVGIDVGITVFLALDLLLTWMRIPLPILRQLAWVLTGATIVFNAASAWPNPLSSGMHGVVPLLFVAAIEAARHTVGRLAQIEANQLFERTRLGRWIFAPVATMRLFRRRVLWELRSYEEALEHERRRLVYRARLRSVYGRLWRFKAPVDFILLLKLANLGEPLPEFKLDAVPVLPGLALPAAAETTPVALPGPAADATTTAQPLQPTAVTPDGAAAPAEPTVAGAIGPAEPAEDATPDEATQAVPGEGAEGEDADATRAQQPAPQEGAVDPGEHAVIAPAPAVVPASPMRVTAPATVERARPALPAQGTALDRYRAAFMDYTHHHGDHPDADQLAKWLFEQYGVTGRTGEALSSGHLRRHLPGLKEDWQAAQAAAPVE</sequence>
<feature type="transmembrane region" description="Helical" evidence="2">
    <location>
        <begin position="99"/>
        <end position="117"/>
    </location>
</feature>
<feature type="compositionally biased region" description="Basic and acidic residues" evidence="1">
    <location>
        <begin position="1"/>
        <end position="14"/>
    </location>
</feature>
<reference evidence="3 4" key="1">
    <citation type="submission" date="2018-06" db="EMBL/GenBank/DDBJ databases">
        <title>Streptacidiphilus pinicola sp. nov., isolated from pine grove soil.</title>
        <authorList>
            <person name="Roh S.G."/>
            <person name="Park S."/>
            <person name="Kim M.-K."/>
            <person name="Yun B.-R."/>
            <person name="Park J."/>
            <person name="Kim M.J."/>
            <person name="Kim Y.S."/>
            <person name="Kim S.B."/>
        </authorList>
    </citation>
    <scope>NUCLEOTIDE SEQUENCE [LARGE SCALE GENOMIC DNA]</scope>
    <source>
        <strain evidence="3 4">MMS16-CNU450</strain>
    </source>
</reference>
<evidence type="ECO:0000313" key="3">
    <source>
        <dbReference type="EMBL" id="RAG81592.1"/>
    </source>
</evidence>
<evidence type="ECO:0000313" key="4">
    <source>
        <dbReference type="Proteomes" id="UP000248889"/>
    </source>
</evidence>
<gene>
    <name evidence="3" type="ORF">DN069_32055</name>
</gene>
<dbReference type="PANTHER" id="PTHR23242:SF9">
    <property type="entry name" value="TRANSCRIPTION FACTOR HOXA13"/>
    <property type="match status" value="1"/>
</dbReference>
<proteinExistence type="predicted"/>
<dbReference type="EMBL" id="QKYN01000152">
    <property type="protein sequence ID" value="RAG81592.1"/>
    <property type="molecule type" value="Genomic_DNA"/>
</dbReference>
<keyword evidence="2" id="KW-0812">Transmembrane</keyword>
<dbReference type="AlphaFoldDB" id="A0A2X0I9H0"/>
<feature type="region of interest" description="Disordered" evidence="1">
    <location>
        <begin position="1"/>
        <end position="22"/>
    </location>
</feature>
<dbReference type="OrthoDB" id="4333663at2"/>
<dbReference type="PANTHER" id="PTHR23242">
    <property type="entry name" value="TRANSCRIPTION FACTOR HOXA13"/>
    <property type="match status" value="1"/>
</dbReference>
<feature type="transmembrane region" description="Helical" evidence="2">
    <location>
        <begin position="62"/>
        <end position="87"/>
    </location>
</feature>
<feature type="transmembrane region" description="Helical" evidence="2">
    <location>
        <begin position="29"/>
        <end position="50"/>
    </location>
</feature>
<keyword evidence="2" id="KW-0472">Membrane</keyword>
<feature type="region of interest" description="Disordered" evidence="1">
    <location>
        <begin position="258"/>
        <end position="340"/>
    </location>
</feature>
<dbReference type="Pfam" id="PF10935">
    <property type="entry name" value="DUF2637"/>
    <property type="match status" value="1"/>
</dbReference>
<feature type="compositionally biased region" description="Low complexity" evidence="1">
    <location>
        <begin position="258"/>
        <end position="299"/>
    </location>
</feature>
<keyword evidence="4" id="KW-1185">Reference proteome</keyword>
<accession>A0A2X0I9H0</accession>